<feature type="transmembrane region" description="Helical" evidence="2">
    <location>
        <begin position="367"/>
        <end position="390"/>
    </location>
</feature>
<feature type="transmembrane region" description="Helical" evidence="2">
    <location>
        <begin position="234"/>
        <end position="255"/>
    </location>
</feature>
<dbReference type="AlphaFoldDB" id="A0A067T515"/>
<dbReference type="EMBL" id="KL142384">
    <property type="protein sequence ID" value="KDR74113.1"/>
    <property type="molecule type" value="Genomic_DNA"/>
</dbReference>
<dbReference type="STRING" id="685588.A0A067T515"/>
<proteinExistence type="predicted"/>
<feature type="transmembrane region" description="Helical" evidence="2">
    <location>
        <begin position="178"/>
        <end position="198"/>
    </location>
</feature>
<accession>A0A067T515</accession>
<gene>
    <name evidence="3" type="ORF">GALMADRAFT_71451</name>
</gene>
<evidence type="ECO:0000313" key="4">
    <source>
        <dbReference type="Proteomes" id="UP000027222"/>
    </source>
</evidence>
<feature type="transmembrane region" description="Helical" evidence="2">
    <location>
        <begin position="267"/>
        <end position="289"/>
    </location>
</feature>
<name>A0A067T515_GALM3</name>
<feature type="transmembrane region" description="Helical" evidence="2">
    <location>
        <begin position="154"/>
        <end position="172"/>
    </location>
</feature>
<feature type="region of interest" description="Disordered" evidence="1">
    <location>
        <begin position="482"/>
        <end position="516"/>
    </location>
</feature>
<keyword evidence="2" id="KW-0472">Membrane</keyword>
<dbReference type="PROSITE" id="PS51257">
    <property type="entry name" value="PROKAR_LIPOPROTEIN"/>
    <property type="match status" value="1"/>
</dbReference>
<sequence>MRDLLFPQCSRVTLTRFTTLYFFFAIIACVILTALQAVNFADNSAANALLSPMVKSVSMNTVTILDRSKLQVCTSIPNQPGTVCTTIVDFASNLTSRADDEFEEDSAVGDDGVGTGNINISRPSNGSSSGLGDNCVLSLAWMAELIQDGEREDIVTLLFQIWLFSLAFVAILNESIPHLGAAFFGHALGTLWAGTRLLKTHLKMHLYRDKIVPLACGGVDVMGSWWDLRIKHSIPIVVINSLTLVAFSYLSAKLYRVYANESFSRIVLLFSVCLQLSGFFSLASTVMWIDKICHGAMKKMARHWVFYLTAFIVVLVFQLPWLYLGWVCVRRECKRTFAIFCGLSAFLLVISTLMFSSPLYRFIFLNWPFFATITVTAYILSVATSVLGVLCRLNFGKGLAHYLQVTEALEGLDFTPVSFSKGYDSDAEKVDFQELKGSPTKVSAAPIKLQLPSLSFQEPKKQTRRGSSIYYESNGVPLQFSSSPPLISELGPPPRRSRSAVKAPSSPPVKTPIYSSNMRGSMYYEKEFTVERESRRSPNSASGGSRMVLSHPPARTSSAQSSPTFGRGLPANPRTGRDGSNGKGAPSPF</sequence>
<feature type="compositionally biased region" description="Polar residues" evidence="1">
    <location>
        <begin position="555"/>
        <end position="564"/>
    </location>
</feature>
<organism evidence="3 4">
    <name type="scientific">Galerina marginata (strain CBS 339.88)</name>
    <dbReference type="NCBI Taxonomy" id="685588"/>
    <lineage>
        <taxon>Eukaryota</taxon>
        <taxon>Fungi</taxon>
        <taxon>Dikarya</taxon>
        <taxon>Basidiomycota</taxon>
        <taxon>Agaricomycotina</taxon>
        <taxon>Agaricomycetes</taxon>
        <taxon>Agaricomycetidae</taxon>
        <taxon>Agaricales</taxon>
        <taxon>Agaricineae</taxon>
        <taxon>Strophariaceae</taxon>
        <taxon>Galerina</taxon>
    </lineage>
</organism>
<evidence type="ECO:0000256" key="1">
    <source>
        <dbReference type="SAM" id="MobiDB-lite"/>
    </source>
</evidence>
<evidence type="ECO:0000313" key="3">
    <source>
        <dbReference type="EMBL" id="KDR74113.1"/>
    </source>
</evidence>
<dbReference type="GO" id="GO:0005794">
    <property type="term" value="C:Golgi apparatus"/>
    <property type="evidence" value="ECO:0007669"/>
    <property type="project" value="TreeGrafter"/>
</dbReference>
<reference evidence="4" key="1">
    <citation type="journal article" date="2014" name="Proc. Natl. Acad. Sci. U.S.A.">
        <title>Extensive sampling of basidiomycete genomes demonstrates inadequacy of the white-rot/brown-rot paradigm for wood decay fungi.</title>
        <authorList>
            <person name="Riley R."/>
            <person name="Salamov A.A."/>
            <person name="Brown D.W."/>
            <person name="Nagy L.G."/>
            <person name="Floudas D."/>
            <person name="Held B.W."/>
            <person name="Levasseur A."/>
            <person name="Lombard V."/>
            <person name="Morin E."/>
            <person name="Otillar R."/>
            <person name="Lindquist E.A."/>
            <person name="Sun H."/>
            <person name="LaButti K.M."/>
            <person name="Schmutz J."/>
            <person name="Jabbour D."/>
            <person name="Luo H."/>
            <person name="Baker S.E."/>
            <person name="Pisabarro A.G."/>
            <person name="Walton J.D."/>
            <person name="Blanchette R.A."/>
            <person name="Henrissat B."/>
            <person name="Martin F."/>
            <person name="Cullen D."/>
            <person name="Hibbett D.S."/>
            <person name="Grigoriev I.V."/>
        </authorList>
    </citation>
    <scope>NUCLEOTIDE SEQUENCE [LARGE SCALE GENOMIC DNA]</scope>
    <source>
        <strain evidence="4">CBS 339.88</strain>
    </source>
</reference>
<protein>
    <submittedName>
        <fullName evidence="3">Uncharacterized protein</fullName>
    </submittedName>
</protein>
<feature type="region of interest" description="Disordered" evidence="1">
    <location>
        <begin position="528"/>
        <end position="589"/>
    </location>
</feature>
<keyword evidence="2" id="KW-1133">Transmembrane helix</keyword>
<feature type="transmembrane region" description="Helical" evidence="2">
    <location>
        <begin position="304"/>
        <end position="324"/>
    </location>
</feature>
<dbReference type="PANTHER" id="PTHR34391">
    <property type="entry name" value="UPF0658 GOLGI APPARATUS MEMBRANE PROTEIN C1952.10C-RELATED"/>
    <property type="match status" value="1"/>
</dbReference>
<dbReference type="HOGENOM" id="CLU_021809_0_0_1"/>
<dbReference type="OrthoDB" id="2684482at2759"/>
<dbReference type="PANTHER" id="PTHR34391:SF2">
    <property type="entry name" value="TRP C-TERMINAL DOMAIN-CONTAINING PROTEIN"/>
    <property type="match status" value="1"/>
</dbReference>
<dbReference type="InterPro" id="IPR040410">
    <property type="entry name" value="UPF0658_Golgi"/>
</dbReference>
<keyword evidence="4" id="KW-1185">Reference proteome</keyword>
<dbReference type="Proteomes" id="UP000027222">
    <property type="component" value="Unassembled WGS sequence"/>
</dbReference>
<keyword evidence="2" id="KW-0812">Transmembrane</keyword>
<feature type="transmembrane region" description="Helical" evidence="2">
    <location>
        <begin position="20"/>
        <end position="41"/>
    </location>
</feature>
<feature type="transmembrane region" description="Helical" evidence="2">
    <location>
        <begin position="336"/>
        <end position="355"/>
    </location>
</feature>
<evidence type="ECO:0000256" key="2">
    <source>
        <dbReference type="SAM" id="Phobius"/>
    </source>
</evidence>